<dbReference type="Pfam" id="PF03524">
    <property type="entry name" value="CagX"/>
    <property type="match status" value="1"/>
</dbReference>
<protein>
    <recommendedName>
        <fullName evidence="4">Conjugal transfer protein</fullName>
    </recommendedName>
</protein>
<keyword evidence="1" id="KW-0732">Signal</keyword>
<dbReference type="EMBL" id="PYMJ01000042">
    <property type="protein sequence ID" value="PSU44799.1"/>
    <property type="molecule type" value="Genomic_DNA"/>
</dbReference>
<dbReference type="InterPro" id="IPR010258">
    <property type="entry name" value="Conjugal_tfr_TrbG/VirB9/CagX"/>
</dbReference>
<gene>
    <name evidence="2" type="ORF">C9J12_25725</name>
</gene>
<dbReference type="AlphaFoldDB" id="A0A2T3J7S2"/>
<feature type="signal peptide" evidence="1">
    <location>
        <begin position="1"/>
        <end position="18"/>
    </location>
</feature>
<dbReference type="OrthoDB" id="9773431at2"/>
<sequence length="278" mass="30644">MKTVLPVLLLAMTASTQAAICERVQYKPNKIIEIQSALTMGTRLQLPANLISKPFTSNNQLWDVEGAIGTNQIVIKPNSDNDNGKQTMIFAYTDDGIAYDITAIRTTPKNNQPCVVVNAGGQMFTPEASAQLAGFVARSYQQAGGLDAQVATLRKQLVTANRNNDVAKQRAVRDALRKYRYHIYTRYDWNDGKAFVGNNTVADVYDDGRFTYIRLANPNRGVLSVETQIGGKNAIAPSKYDDAYGMYRITGIYPAFTLRVDDVEVTISRRDNATQGAS</sequence>
<keyword evidence="3" id="KW-1185">Reference proteome</keyword>
<name>A0A2T3J7S2_9GAMM</name>
<evidence type="ECO:0000313" key="2">
    <source>
        <dbReference type="EMBL" id="PSU44799.1"/>
    </source>
</evidence>
<evidence type="ECO:0008006" key="4">
    <source>
        <dbReference type="Google" id="ProtNLM"/>
    </source>
</evidence>
<feature type="chain" id="PRO_5015618901" description="Conjugal transfer protein" evidence="1">
    <location>
        <begin position="19"/>
        <end position="278"/>
    </location>
</feature>
<accession>A0A2T3J7S2</accession>
<evidence type="ECO:0000256" key="1">
    <source>
        <dbReference type="SAM" id="SignalP"/>
    </source>
</evidence>
<dbReference type="Proteomes" id="UP000240987">
    <property type="component" value="Unassembled WGS sequence"/>
</dbReference>
<dbReference type="Gene3D" id="2.60.40.2500">
    <property type="match status" value="1"/>
</dbReference>
<organism evidence="2 3">
    <name type="scientific">Photobacterium frigidiphilum</name>
    <dbReference type="NCBI Taxonomy" id="264736"/>
    <lineage>
        <taxon>Bacteria</taxon>
        <taxon>Pseudomonadati</taxon>
        <taxon>Pseudomonadota</taxon>
        <taxon>Gammaproteobacteria</taxon>
        <taxon>Vibrionales</taxon>
        <taxon>Vibrionaceae</taxon>
        <taxon>Photobacterium</taxon>
    </lineage>
</organism>
<proteinExistence type="predicted"/>
<comment type="caution">
    <text evidence="2">The sequence shown here is derived from an EMBL/GenBank/DDBJ whole genome shotgun (WGS) entry which is preliminary data.</text>
</comment>
<reference evidence="2 3" key="1">
    <citation type="submission" date="2018-01" db="EMBL/GenBank/DDBJ databases">
        <title>Whole genome sequencing of Histamine producing bacteria.</title>
        <authorList>
            <person name="Butler K."/>
        </authorList>
    </citation>
    <scope>NUCLEOTIDE SEQUENCE [LARGE SCALE GENOMIC DNA]</scope>
    <source>
        <strain evidence="2 3">JCM 12947</strain>
    </source>
</reference>
<evidence type="ECO:0000313" key="3">
    <source>
        <dbReference type="Proteomes" id="UP000240987"/>
    </source>
</evidence>
<dbReference type="InterPro" id="IPR038161">
    <property type="entry name" value="VirB9/CagX/TrbG_C_sf"/>
</dbReference>